<dbReference type="InterPro" id="IPR050026">
    <property type="entry name" value="PHA_gran_PhaM_N"/>
</dbReference>
<accession>A0A2T0XHH1</accession>
<dbReference type="RefSeq" id="WP_106227079.1">
    <property type="nucleotide sequence ID" value="NZ_PVTV01000012.1"/>
</dbReference>
<dbReference type="AlphaFoldDB" id="A0A2T0XHH1"/>
<keyword evidence="3" id="KW-1185">Reference proteome</keyword>
<proteinExistence type="predicted"/>
<dbReference type="EMBL" id="PVTV01000012">
    <property type="protein sequence ID" value="PRY98362.1"/>
    <property type="molecule type" value="Genomic_DNA"/>
</dbReference>
<gene>
    <name evidence="2" type="ORF">BCM14_1189</name>
</gene>
<feature type="region of interest" description="Disordered" evidence="1">
    <location>
        <begin position="159"/>
        <end position="191"/>
    </location>
</feature>
<evidence type="ECO:0000256" key="1">
    <source>
        <dbReference type="SAM" id="MobiDB-lite"/>
    </source>
</evidence>
<comment type="caution">
    <text evidence="2">The sequence shown here is derived from an EMBL/GenBank/DDBJ whole genome shotgun (WGS) entry which is preliminary data.</text>
</comment>
<evidence type="ECO:0000313" key="2">
    <source>
        <dbReference type="EMBL" id="PRY98362.1"/>
    </source>
</evidence>
<name>A0A2T0XHH1_9BURK</name>
<organism evidence="2 3">
    <name type="scientific">Jezberella montanilacus</name>
    <dbReference type="NCBI Taxonomy" id="323426"/>
    <lineage>
        <taxon>Bacteria</taxon>
        <taxon>Pseudomonadati</taxon>
        <taxon>Pseudomonadota</taxon>
        <taxon>Betaproteobacteria</taxon>
        <taxon>Burkholderiales</taxon>
        <taxon>Alcaligenaceae</taxon>
        <taxon>Jezberella</taxon>
    </lineage>
</organism>
<protein>
    <submittedName>
        <fullName evidence="2">Uncharacterized protein</fullName>
    </submittedName>
</protein>
<evidence type="ECO:0000313" key="3">
    <source>
        <dbReference type="Proteomes" id="UP000238308"/>
    </source>
</evidence>
<dbReference type="NCBIfam" id="NF043076">
    <property type="entry name" value="PHA_gran_PhaM"/>
    <property type="match status" value="1"/>
</dbReference>
<sequence length="191" mass="19898">MNAFSSNPFVLPGMGQPGEAGSNPLLASMEMMRQAFAGLTGAGGLNAGLQMTRAMDPDELEKKITDLRAVENWLKLNLSMLSSTIQGMEVQLATIVTLKSYVSGINAAAEPSPLPAADTKVTEAAEAWWDMLQKQFGQVAQATAATMAASTAATQSVVNSASTAAAKKKPAAKKTTTRRASKTSKSATTKS</sequence>
<feature type="compositionally biased region" description="Basic residues" evidence="1">
    <location>
        <begin position="166"/>
        <end position="182"/>
    </location>
</feature>
<dbReference type="Proteomes" id="UP000238308">
    <property type="component" value="Unassembled WGS sequence"/>
</dbReference>
<dbReference type="OrthoDB" id="8566581at2"/>
<reference evidence="2 3" key="1">
    <citation type="submission" date="2018-03" db="EMBL/GenBank/DDBJ databases">
        <title>Genomic Encyclopedia of Type Strains, Phase III (KMG-III): the genomes of soil and plant-associated and newly described type strains.</title>
        <authorList>
            <person name="Whitman W."/>
        </authorList>
    </citation>
    <scope>NUCLEOTIDE SEQUENCE [LARGE SCALE GENOMIC DNA]</scope>
    <source>
        <strain evidence="2 3">MWH-P2sevCIIIb</strain>
    </source>
</reference>